<dbReference type="Gene3D" id="3.30.160.60">
    <property type="entry name" value="Classic Zinc Finger"/>
    <property type="match status" value="7"/>
</dbReference>
<feature type="domain" description="C2H2-type" evidence="12">
    <location>
        <begin position="401"/>
        <end position="428"/>
    </location>
</feature>
<dbReference type="FunCoup" id="A0A482X280">
    <property type="interactions" value="860"/>
</dbReference>
<organism evidence="14 15">
    <name type="scientific">Laodelphax striatellus</name>
    <name type="common">Small brown planthopper</name>
    <name type="synonym">Delphax striatella</name>
    <dbReference type="NCBI Taxonomy" id="195883"/>
    <lineage>
        <taxon>Eukaryota</taxon>
        <taxon>Metazoa</taxon>
        <taxon>Ecdysozoa</taxon>
        <taxon>Arthropoda</taxon>
        <taxon>Hexapoda</taxon>
        <taxon>Insecta</taxon>
        <taxon>Pterygota</taxon>
        <taxon>Neoptera</taxon>
        <taxon>Paraneoptera</taxon>
        <taxon>Hemiptera</taxon>
        <taxon>Auchenorrhyncha</taxon>
        <taxon>Fulgoroidea</taxon>
        <taxon>Delphacidae</taxon>
        <taxon>Criomorphinae</taxon>
        <taxon>Laodelphax</taxon>
    </lineage>
</organism>
<feature type="domain" description="ZAD" evidence="13">
    <location>
        <begin position="11"/>
        <end position="89"/>
    </location>
</feature>
<keyword evidence="5 11" id="KW-0862">Zinc</keyword>
<dbReference type="GO" id="GO:0000978">
    <property type="term" value="F:RNA polymerase II cis-regulatory region sequence-specific DNA binding"/>
    <property type="evidence" value="ECO:0007669"/>
    <property type="project" value="TreeGrafter"/>
</dbReference>
<evidence type="ECO:0000256" key="3">
    <source>
        <dbReference type="ARBA" id="ARBA00022737"/>
    </source>
</evidence>
<dbReference type="STRING" id="195883.A0A482X280"/>
<dbReference type="SMR" id="A0A482X280"/>
<evidence type="ECO:0000256" key="11">
    <source>
        <dbReference type="PROSITE-ProRule" id="PRU01263"/>
    </source>
</evidence>
<sequence length="522" mass="60293">MSPPISLDLNSSCRLCLSQEGLLPLFSDIESDEEISNSLPRKILACVAIEVSPESNFPKNICEVCKKSIDDWEKFKEQCERVNSTLHQFVDSRTSADYVENIIGGGGNDIIKWQAPLSPSLNIGDQGSEGNVRADQRRLTETEKLNTMLEDTEIQNVRVQKVIFEEVTTMMEIGEKIETFNDCSENDDLSVESSSNCHQKNKYVCGVNNCEKSFTMFAHLIDHDINEHSDLHFEVACEFCDRMFLSQDRLQIHTNSFHSEKKLPCDLCGEKFTSKSTLLTHKVRHSGRFTCVHCGLTANSNSALVEHIRKHTDERPFDCDICDKKFKSKNNLRAHMRSHSKLPQFKCSTCGKLFTDWSTMHRHKKIHSTDKPFTCELCGKCFPLLSRLNEHKKFHTDSKNYACKTCNKTFKTSFQRNRHSRVHENEKNVGYFECSTCHQRFRIPEIYESHLQTHLVEKNETPVDTAIEAKNINEDNKKCDWKKYLLCHVCQKKFLKPEILRCHLRTHTTVYSDDDFVLLTQI</sequence>
<evidence type="ECO:0000256" key="6">
    <source>
        <dbReference type="ARBA" id="ARBA00023015"/>
    </source>
</evidence>
<feature type="domain" description="C2H2-type" evidence="12">
    <location>
        <begin position="289"/>
        <end position="316"/>
    </location>
</feature>
<evidence type="ECO:0000256" key="5">
    <source>
        <dbReference type="ARBA" id="ARBA00022833"/>
    </source>
</evidence>
<evidence type="ECO:0000256" key="4">
    <source>
        <dbReference type="ARBA" id="ARBA00022771"/>
    </source>
</evidence>
<keyword evidence="3" id="KW-0677">Repeat</keyword>
<dbReference type="FunFam" id="3.30.160.60:FF:001289">
    <property type="entry name" value="Zinc finger protein 574"/>
    <property type="match status" value="1"/>
</dbReference>
<keyword evidence="2 11" id="KW-0479">Metal-binding</keyword>
<dbReference type="EMBL" id="QKKF02019433">
    <property type="protein sequence ID" value="RZF39987.1"/>
    <property type="molecule type" value="Genomic_DNA"/>
</dbReference>
<evidence type="ECO:0000259" key="12">
    <source>
        <dbReference type="PROSITE" id="PS50157"/>
    </source>
</evidence>
<dbReference type="Gene3D" id="3.40.1800.20">
    <property type="match status" value="1"/>
</dbReference>
<dbReference type="InterPro" id="IPR012934">
    <property type="entry name" value="Znf_AD"/>
</dbReference>
<dbReference type="Proteomes" id="UP000291343">
    <property type="component" value="Unassembled WGS sequence"/>
</dbReference>
<dbReference type="InterPro" id="IPR036236">
    <property type="entry name" value="Znf_C2H2_sf"/>
</dbReference>
<dbReference type="PANTHER" id="PTHR24399">
    <property type="entry name" value="ZINC FINGER AND BTB DOMAIN-CONTAINING"/>
    <property type="match status" value="1"/>
</dbReference>
<gene>
    <name evidence="14" type="ORF">LSTR_LSTR002390</name>
</gene>
<dbReference type="InterPro" id="IPR013087">
    <property type="entry name" value="Znf_C2H2_type"/>
</dbReference>
<feature type="binding site" evidence="11">
    <location>
        <position position="16"/>
    </location>
    <ligand>
        <name>Zn(2+)</name>
        <dbReference type="ChEBI" id="CHEBI:29105"/>
    </ligand>
</feature>
<name>A0A482X280_LAOST</name>
<dbReference type="SMART" id="SM00355">
    <property type="entry name" value="ZnF_C2H2"/>
    <property type="match status" value="10"/>
</dbReference>
<evidence type="ECO:0000256" key="1">
    <source>
        <dbReference type="ARBA" id="ARBA00004123"/>
    </source>
</evidence>
<dbReference type="PANTHER" id="PTHR24399:SF70">
    <property type="entry name" value="C2H2-TYPE DOMAIN-CONTAINING PROTEIN"/>
    <property type="match status" value="1"/>
</dbReference>
<evidence type="ECO:0000313" key="15">
    <source>
        <dbReference type="Proteomes" id="UP000291343"/>
    </source>
</evidence>
<feature type="domain" description="C2H2-type" evidence="12">
    <location>
        <begin position="432"/>
        <end position="459"/>
    </location>
</feature>
<comment type="caution">
    <text evidence="14">The sequence shown here is derived from an EMBL/GenBank/DDBJ whole genome shotgun (WGS) entry which is preliminary data.</text>
</comment>
<evidence type="ECO:0000256" key="9">
    <source>
        <dbReference type="ARBA" id="ARBA00023242"/>
    </source>
</evidence>
<evidence type="ECO:0000256" key="2">
    <source>
        <dbReference type="ARBA" id="ARBA00022723"/>
    </source>
</evidence>
<reference evidence="14 15" key="1">
    <citation type="journal article" date="2017" name="Gigascience">
        <title>Genome sequence of the small brown planthopper, Laodelphax striatellus.</title>
        <authorList>
            <person name="Zhu J."/>
            <person name="Jiang F."/>
            <person name="Wang X."/>
            <person name="Yang P."/>
            <person name="Bao Y."/>
            <person name="Zhao W."/>
            <person name="Wang W."/>
            <person name="Lu H."/>
            <person name="Wang Q."/>
            <person name="Cui N."/>
            <person name="Li J."/>
            <person name="Chen X."/>
            <person name="Luo L."/>
            <person name="Yu J."/>
            <person name="Kang L."/>
            <person name="Cui F."/>
        </authorList>
    </citation>
    <scope>NUCLEOTIDE SEQUENCE [LARGE SCALE GENOMIC DNA]</scope>
    <source>
        <strain evidence="14">Lst14</strain>
    </source>
</reference>
<dbReference type="SUPFAM" id="SSF57667">
    <property type="entry name" value="beta-beta-alpha zinc fingers"/>
    <property type="match status" value="4"/>
</dbReference>
<evidence type="ECO:0008006" key="16">
    <source>
        <dbReference type="Google" id="ProtNLM"/>
    </source>
</evidence>
<dbReference type="Pfam" id="PF00096">
    <property type="entry name" value="zf-C2H2"/>
    <property type="match status" value="5"/>
</dbReference>
<feature type="domain" description="C2H2-type" evidence="12">
    <location>
        <begin position="263"/>
        <end position="290"/>
    </location>
</feature>
<protein>
    <recommendedName>
        <fullName evidence="16">Protein krueppel</fullName>
    </recommendedName>
</protein>
<dbReference type="PROSITE" id="PS50157">
    <property type="entry name" value="ZINC_FINGER_C2H2_2"/>
    <property type="match status" value="10"/>
</dbReference>
<dbReference type="SMART" id="SM00868">
    <property type="entry name" value="zf-AD"/>
    <property type="match status" value="1"/>
</dbReference>
<dbReference type="FunFam" id="3.30.160.60:FF:001009">
    <property type="entry name" value="Zinc finger protein 26"/>
    <property type="match status" value="1"/>
</dbReference>
<dbReference type="OrthoDB" id="6077919at2759"/>
<feature type="domain" description="C2H2-type" evidence="12">
    <location>
        <begin position="317"/>
        <end position="344"/>
    </location>
</feature>
<evidence type="ECO:0000313" key="14">
    <source>
        <dbReference type="EMBL" id="RZF39987.1"/>
    </source>
</evidence>
<dbReference type="SUPFAM" id="SSF57716">
    <property type="entry name" value="Glucocorticoid receptor-like (DNA-binding domain)"/>
    <property type="match status" value="1"/>
</dbReference>
<dbReference type="PROSITE" id="PS00028">
    <property type="entry name" value="ZINC_FINGER_C2H2_1"/>
    <property type="match status" value="9"/>
</dbReference>
<proteinExistence type="predicted"/>
<evidence type="ECO:0000256" key="7">
    <source>
        <dbReference type="ARBA" id="ARBA00023125"/>
    </source>
</evidence>
<feature type="binding site" evidence="11">
    <location>
        <position position="62"/>
    </location>
    <ligand>
        <name>Zn(2+)</name>
        <dbReference type="ChEBI" id="CHEBI:29105"/>
    </ligand>
</feature>
<keyword evidence="7" id="KW-0238">DNA-binding</keyword>
<dbReference type="Pfam" id="PF07776">
    <property type="entry name" value="zf-AD"/>
    <property type="match status" value="1"/>
</dbReference>
<dbReference type="AlphaFoldDB" id="A0A482X280"/>
<dbReference type="PROSITE" id="PS51915">
    <property type="entry name" value="ZAD"/>
    <property type="match status" value="1"/>
</dbReference>
<keyword evidence="15" id="KW-1185">Reference proteome</keyword>
<feature type="binding site" evidence="11">
    <location>
        <position position="65"/>
    </location>
    <ligand>
        <name>Zn(2+)</name>
        <dbReference type="ChEBI" id="CHEBI:29105"/>
    </ligand>
</feature>
<comment type="subcellular location">
    <subcellularLocation>
        <location evidence="1">Nucleus</location>
    </subcellularLocation>
</comment>
<feature type="domain" description="C2H2-type" evidence="12">
    <location>
        <begin position="485"/>
        <end position="508"/>
    </location>
</feature>
<evidence type="ECO:0000256" key="8">
    <source>
        <dbReference type="ARBA" id="ARBA00023163"/>
    </source>
</evidence>
<keyword evidence="9" id="KW-0539">Nucleus</keyword>
<feature type="domain" description="C2H2-type" evidence="12">
    <location>
        <begin position="373"/>
        <end position="400"/>
    </location>
</feature>
<feature type="binding site" evidence="11">
    <location>
        <position position="13"/>
    </location>
    <ligand>
        <name>Zn(2+)</name>
        <dbReference type="ChEBI" id="CHEBI:29105"/>
    </ligand>
</feature>
<keyword evidence="6" id="KW-0805">Transcription regulation</keyword>
<dbReference type="GO" id="GO:0001227">
    <property type="term" value="F:DNA-binding transcription repressor activity, RNA polymerase II-specific"/>
    <property type="evidence" value="ECO:0007669"/>
    <property type="project" value="TreeGrafter"/>
</dbReference>
<feature type="domain" description="C2H2-type" evidence="12">
    <location>
        <begin position="345"/>
        <end position="372"/>
    </location>
</feature>
<dbReference type="InParanoid" id="A0A482X280"/>
<accession>A0A482X280</accession>
<keyword evidence="8" id="KW-0804">Transcription</keyword>
<keyword evidence="4 10" id="KW-0863">Zinc-finger</keyword>
<dbReference type="GO" id="GO:0008270">
    <property type="term" value="F:zinc ion binding"/>
    <property type="evidence" value="ECO:0007669"/>
    <property type="project" value="UniProtKB-UniRule"/>
</dbReference>
<feature type="domain" description="C2H2-type" evidence="12">
    <location>
        <begin position="235"/>
        <end position="263"/>
    </location>
</feature>
<feature type="domain" description="C2H2-type" evidence="12">
    <location>
        <begin position="203"/>
        <end position="229"/>
    </location>
</feature>
<dbReference type="GO" id="GO:0005654">
    <property type="term" value="C:nucleoplasm"/>
    <property type="evidence" value="ECO:0007669"/>
    <property type="project" value="TreeGrafter"/>
</dbReference>
<evidence type="ECO:0000259" key="13">
    <source>
        <dbReference type="PROSITE" id="PS51915"/>
    </source>
</evidence>
<evidence type="ECO:0000256" key="10">
    <source>
        <dbReference type="PROSITE-ProRule" id="PRU00042"/>
    </source>
</evidence>